<proteinExistence type="predicted"/>
<reference evidence="1" key="2">
    <citation type="submission" date="2016-01" db="EMBL/GenBank/DDBJ databases">
        <authorList>
            <person name="Ana R.F.D.C."/>
            <person name="Tarcisio F."/>
            <person name="Maria L.L."/>
            <person name="Monica P."/>
            <person name="Wana L.O.D.C."/>
            <person name="Elisabetta G."/>
            <person name="Jeann R.D.C.B."/>
            <person name="Veronica D.S."/>
            <person name="Karla V.B.L."/>
            <person name="Roberto B."/>
            <person name="Antonella G."/>
            <person name="Anna F."/>
            <person name="Alessandro M."/>
            <person name="Pamela F."/>
            <person name="Francesca D.L."/>
            <person name="Giulia F.S."/>
            <person name="Sara T."/>
            <person name="Fabio R."/>
            <person name="Olivier J."/>
            <person name="Nicola S."/>
            <person name="Enrico T."/>
        </authorList>
    </citation>
    <scope>NUCLEOTIDE SEQUENCE</scope>
    <source>
        <strain evidence="1">FI-07156</strain>
    </source>
</reference>
<evidence type="ECO:0000313" key="3">
    <source>
        <dbReference type="Proteomes" id="UP000193285"/>
    </source>
</evidence>
<evidence type="ECO:0000313" key="2">
    <source>
        <dbReference type="EMBL" id="ORW49285.1"/>
    </source>
</evidence>
<name>A0A1X2ADG0_9MYCO</name>
<evidence type="ECO:0000313" key="1">
    <source>
        <dbReference type="EMBL" id="ORW32443.1"/>
    </source>
</evidence>
<reference evidence="2" key="3">
    <citation type="submission" date="2016-01" db="EMBL/GenBank/DDBJ databases">
        <authorList>
            <person name="Oliw E.H."/>
        </authorList>
    </citation>
    <scope>NUCLEOTIDE SEQUENCE</scope>
    <source>
        <strain evidence="2">IEC33</strain>
    </source>
</reference>
<dbReference type="OrthoDB" id="4732609at2"/>
<accession>A0A1X2ADG0</accession>
<reference evidence="3 4" key="1">
    <citation type="journal article" date="2015" name="Emerg. Microbes Infect.">
        <title>Characterization of 17 strains belonging to the Mycobacterium simiae complex and description of Mycobacterium paraense sp. nov.</title>
        <authorList>
            <person name="Fusco da Costa A.R."/>
            <person name="Fedrizzi T."/>
            <person name="Lopes M.L."/>
            <person name="Pecorari M."/>
            <person name="Oliveira da Costa W.L."/>
            <person name="Giacobazzi E."/>
            <person name="da Costa Bahia J.R."/>
            <person name="De Sanctis V."/>
            <person name="Batista Lima K.V."/>
            <person name="Bertorelli R."/>
            <person name="Grottola A."/>
            <person name="Fabio A."/>
            <person name="Mariottini A."/>
            <person name="Ferretti P."/>
            <person name="Di Leva F."/>
            <person name="Fregni Serpini G."/>
            <person name="Tagliazucchi S."/>
            <person name="Rumpianesi F."/>
            <person name="Jousson O."/>
            <person name="Segata N."/>
            <person name="Tortoli E."/>
        </authorList>
    </citation>
    <scope>NUCLEOTIDE SEQUENCE [LARGE SCALE GENOMIC DNA]</scope>
    <source>
        <strain evidence="1 4">FI-07156</strain>
        <strain evidence="2 3">IEC33</strain>
    </source>
</reference>
<organism evidence="2 3">
    <name type="scientific">Mycobacterium paraense</name>
    <dbReference type="NCBI Taxonomy" id="767916"/>
    <lineage>
        <taxon>Bacteria</taxon>
        <taxon>Bacillati</taxon>
        <taxon>Actinomycetota</taxon>
        <taxon>Actinomycetes</taxon>
        <taxon>Mycobacteriales</taxon>
        <taxon>Mycobacteriaceae</taxon>
        <taxon>Mycobacterium</taxon>
        <taxon>Mycobacterium simiae complex</taxon>
    </lineage>
</organism>
<dbReference type="Proteomes" id="UP000193285">
    <property type="component" value="Unassembled WGS sequence"/>
</dbReference>
<gene>
    <name evidence="2" type="ORF">AWB90_10380</name>
    <name evidence="1" type="ORF">AWB91_10810</name>
</gene>
<protein>
    <submittedName>
        <fullName evidence="2">Uncharacterized protein</fullName>
    </submittedName>
</protein>
<dbReference type="STRING" id="767916.AWB91_10810"/>
<comment type="caution">
    <text evidence="2">The sequence shown here is derived from an EMBL/GenBank/DDBJ whole genome shotgun (WGS) entry which is preliminary data.</text>
</comment>
<dbReference type="AlphaFoldDB" id="A0A1X2ADG0"/>
<dbReference type="EMBL" id="LQPK01000007">
    <property type="protein sequence ID" value="ORW32443.1"/>
    <property type="molecule type" value="Genomic_DNA"/>
</dbReference>
<sequence length="82" mass="8819">MAITRAEAAQYVKNAGGLKLVVFGADGHEVAAMFVQGSVTYDQEEARFIAVAEDGRTVGELFVDETVGYDESTDAFVIRTGR</sequence>
<evidence type="ECO:0000313" key="4">
    <source>
        <dbReference type="Proteomes" id="UP000193801"/>
    </source>
</evidence>
<dbReference type="EMBL" id="LQPN01000037">
    <property type="protein sequence ID" value="ORW49285.1"/>
    <property type="molecule type" value="Genomic_DNA"/>
</dbReference>
<keyword evidence="4" id="KW-1185">Reference proteome</keyword>
<dbReference type="RefSeq" id="WP_085103980.1">
    <property type="nucleotide sequence ID" value="NZ_JACKVQ010000006.1"/>
</dbReference>
<dbReference type="Proteomes" id="UP000193801">
    <property type="component" value="Unassembled WGS sequence"/>
</dbReference>